<feature type="transmembrane region" description="Helical" evidence="1">
    <location>
        <begin position="265"/>
        <end position="283"/>
    </location>
</feature>
<gene>
    <name evidence="2" type="ORF">CBR_g2852</name>
</gene>
<dbReference type="OMA" id="KVECFAG"/>
<reference evidence="2 3" key="1">
    <citation type="journal article" date="2018" name="Cell">
        <title>The Chara Genome: Secondary Complexity and Implications for Plant Terrestrialization.</title>
        <authorList>
            <person name="Nishiyama T."/>
            <person name="Sakayama H."/>
            <person name="Vries J.D."/>
            <person name="Buschmann H."/>
            <person name="Saint-Marcoux D."/>
            <person name="Ullrich K.K."/>
            <person name="Haas F.B."/>
            <person name="Vanderstraeten L."/>
            <person name="Becker D."/>
            <person name="Lang D."/>
            <person name="Vosolsobe S."/>
            <person name="Rombauts S."/>
            <person name="Wilhelmsson P.K.I."/>
            <person name="Janitza P."/>
            <person name="Kern R."/>
            <person name="Heyl A."/>
            <person name="Rumpler F."/>
            <person name="Villalobos L.I.A.C."/>
            <person name="Clay J.M."/>
            <person name="Skokan R."/>
            <person name="Toyoda A."/>
            <person name="Suzuki Y."/>
            <person name="Kagoshima H."/>
            <person name="Schijlen E."/>
            <person name="Tajeshwar N."/>
            <person name="Catarino B."/>
            <person name="Hetherington A.J."/>
            <person name="Saltykova A."/>
            <person name="Bonnot C."/>
            <person name="Breuninger H."/>
            <person name="Symeonidi A."/>
            <person name="Radhakrishnan G.V."/>
            <person name="Van Nieuwerburgh F."/>
            <person name="Deforce D."/>
            <person name="Chang C."/>
            <person name="Karol K.G."/>
            <person name="Hedrich R."/>
            <person name="Ulvskov P."/>
            <person name="Glockner G."/>
            <person name="Delwiche C.F."/>
            <person name="Petrasek J."/>
            <person name="Van de Peer Y."/>
            <person name="Friml J."/>
            <person name="Beilby M."/>
            <person name="Dolan L."/>
            <person name="Kohara Y."/>
            <person name="Sugano S."/>
            <person name="Fujiyama A."/>
            <person name="Delaux P.-M."/>
            <person name="Quint M."/>
            <person name="TheiBen G."/>
            <person name="Hagemann M."/>
            <person name="Harholt J."/>
            <person name="Dunand C."/>
            <person name="Zachgo S."/>
            <person name="Langdale J."/>
            <person name="Maumus F."/>
            <person name="Straeten D.V.D."/>
            <person name="Gould S.B."/>
            <person name="Rensing S.A."/>
        </authorList>
    </citation>
    <scope>NUCLEOTIDE SEQUENCE [LARGE SCALE GENOMIC DNA]</scope>
    <source>
        <strain evidence="2 3">S276</strain>
    </source>
</reference>
<keyword evidence="1" id="KW-0812">Transmembrane</keyword>
<sequence length="339" mass="35572">MDDREILREHTVIGLLDVGVKKMKMNPSWSPTGKRKDAALGPGRRAQAVAGITGMSTTVVSPSSGYALWTVLVVCAAIGKVLECRTSWGSRISAPLLAMGAGMVLSTLRIIPASAPAYDMVWKGLMPVAVALCVMERDLRHITRSAGVALTAFWVGALATVIGTVVSYFLVGRSLGSNGWKIAACLCATYIGGTINYAATAQQFAGADLGIMTLIAAGISSLIAAISERKKESKNRNKKSVEQADNDGYGNTSTKVECFAGAEKLGGALMLIYFSVIGANAALGEALAGGWNLILMEGIILAIHLGIILLVGQMTGMPLRAVPKQLTIRQLAVAVYVEC</sequence>
<dbReference type="EMBL" id="BFEA01000098">
    <property type="protein sequence ID" value="GBG68306.1"/>
    <property type="molecule type" value="Genomic_DNA"/>
</dbReference>
<dbReference type="OrthoDB" id="45797at2759"/>
<evidence type="ECO:0000256" key="1">
    <source>
        <dbReference type="SAM" id="Phobius"/>
    </source>
</evidence>
<feature type="transmembrane region" description="Helical" evidence="1">
    <location>
        <begin position="94"/>
        <end position="111"/>
    </location>
</feature>
<comment type="caution">
    <text evidence="2">The sequence shown here is derived from an EMBL/GenBank/DDBJ whole genome shotgun (WGS) entry which is preliminary data.</text>
</comment>
<organism evidence="2 3">
    <name type="scientific">Chara braunii</name>
    <name type="common">Braun's stonewort</name>
    <dbReference type="NCBI Taxonomy" id="69332"/>
    <lineage>
        <taxon>Eukaryota</taxon>
        <taxon>Viridiplantae</taxon>
        <taxon>Streptophyta</taxon>
        <taxon>Charophyceae</taxon>
        <taxon>Charales</taxon>
        <taxon>Characeae</taxon>
        <taxon>Chara</taxon>
    </lineage>
</organism>
<feature type="transmembrane region" description="Helical" evidence="1">
    <location>
        <begin position="66"/>
        <end position="82"/>
    </location>
</feature>
<protein>
    <submittedName>
        <fullName evidence="2">Uncharacterized protein</fullName>
    </submittedName>
</protein>
<dbReference type="Pfam" id="PF05684">
    <property type="entry name" value="DUF819"/>
    <property type="match status" value="1"/>
</dbReference>
<name>A0A388KE70_CHABU</name>
<dbReference type="InterPro" id="IPR008537">
    <property type="entry name" value="DUF819"/>
</dbReference>
<evidence type="ECO:0000313" key="3">
    <source>
        <dbReference type="Proteomes" id="UP000265515"/>
    </source>
</evidence>
<feature type="transmembrane region" description="Helical" evidence="1">
    <location>
        <begin position="147"/>
        <end position="171"/>
    </location>
</feature>
<dbReference type="AlphaFoldDB" id="A0A388KE70"/>
<dbReference type="Proteomes" id="UP000265515">
    <property type="component" value="Unassembled WGS sequence"/>
</dbReference>
<proteinExistence type="predicted"/>
<keyword evidence="1" id="KW-0472">Membrane</keyword>
<dbReference type="PANTHER" id="PTHR34289">
    <property type="entry name" value="PROTEIN, PUTATIVE (DUF819)-RELATED"/>
    <property type="match status" value="1"/>
</dbReference>
<dbReference type="STRING" id="69332.A0A388KE70"/>
<accession>A0A388KE70</accession>
<feature type="transmembrane region" description="Helical" evidence="1">
    <location>
        <begin position="289"/>
        <end position="311"/>
    </location>
</feature>
<dbReference type="PANTHER" id="PTHR34289:SF8">
    <property type="entry name" value="DUF819 DOMAIN-CONTAINING PROTEIN"/>
    <property type="match status" value="1"/>
</dbReference>
<dbReference type="Gramene" id="GBG68306">
    <property type="protein sequence ID" value="GBG68306"/>
    <property type="gene ID" value="CBR_g2852"/>
</dbReference>
<keyword evidence="3" id="KW-1185">Reference proteome</keyword>
<evidence type="ECO:0000313" key="2">
    <source>
        <dbReference type="EMBL" id="GBG68306.1"/>
    </source>
</evidence>
<feature type="transmembrane region" description="Helical" evidence="1">
    <location>
        <begin position="209"/>
        <end position="226"/>
    </location>
</feature>
<keyword evidence="1" id="KW-1133">Transmembrane helix</keyword>